<dbReference type="AlphaFoldDB" id="A0A919RRN8"/>
<dbReference type="SUPFAM" id="SSF51395">
    <property type="entry name" value="FMN-linked oxidoreductases"/>
    <property type="match status" value="1"/>
</dbReference>
<gene>
    <name evidence="1" type="ORF">Ssi02_72450</name>
</gene>
<evidence type="ECO:0000313" key="2">
    <source>
        <dbReference type="Proteomes" id="UP000606172"/>
    </source>
</evidence>
<organism evidence="1 2">
    <name type="scientific">Sinosporangium siamense</name>
    <dbReference type="NCBI Taxonomy" id="1367973"/>
    <lineage>
        <taxon>Bacteria</taxon>
        <taxon>Bacillati</taxon>
        <taxon>Actinomycetota</taxon>
        <taxon>Actinomycetes</taxon>
        <taxon>Streptosporangiales</taxon>
        <taxon>Streptosporangiaceae</taxon>
        <taxon>Sinosporangium</taxon>
    </lineage>
</organism>
<evidence type="ECO:0000313" key="1">
    <source>
        <dbReference type="EMBL" id="GII97014.1"/>
    </source>
</evidence>
<evidence type="ECO:0008006" key="3">
    <source>
        <dbReference type="Google" id="ProtNLM"/>
    </source>
</evidence>
<name>A0A919RRN8_9ACTN</name>
<keyword evidence="2" id="KW-1185">Reference proteome</keyword>
<sequence length="70" mass="7950">MRCMRRAIRRRCLSPDHRLGLGADLISFGRAFIANPDLVERLHRGLSIAPHDESTWYEGGDADTAYRHTA</sequence>
<proteinExistence type="predicted"/>
<dbReference type="Proteomes" id="UP000606172">
    <property type="component" value="Unassembled WGS sequence"/>
</dbReference>
<comment type="caution">
    <text evidence="1">The sequence shown here is derived from an EMBL/GenBank/DDBJ whole genome shotgun (WGS) entry which is preliminary data.</text>
</comment>
<protein>
    <recommendedName>
        <fullName evidence="3">N-ethylmaleimide reductase</fullName>
    </recommendedName>
</protein>
<dbReference type="EMBL" id="BOOW01000053">
    <property type="protein sequence ID" value="GII97014.1"/>
    <property type="molecule type" value="Genomic_DNA"/>
</dbReference>
<dbReference type="InterPro" id="IPR013785">
    <property type="entry name" value="Aldolase_TIM"/>
</dbReference>
<dbReference type="Gene3D" id="3.20.20.70">
    <property type="entry name" value="Aldolase class I"/>
    <property type="match status" value="1"/>
</dbReference>
<reference evidence="1" key="1">
    <citation type="submission" date="2021-01" db="EMBL/GenBank/DDBJ databases">
        <title>Whole genome shotgun sequence of Sinosporangium siamense NBRC 109515.</title>
        <authorList>
            <person name="Komaki H."/>
            <person name="Tamura T."/>
        </authorList>
    </citation>
    <scope>NUCLEOTIDE SEQUENCE</scope>
    <source>
        <strain evidence="1">NBRC 109515</strain>
    </source>
</reference>
<accession>A0A919RRN8</accession>